<dbReference type="SFLD" id="SFLDG01129">
    <property type="entry name" value="C1.5:_HAD__Beta-PGM__Phosphata"/>
    <property type="match status" value="1"/>
</dbReference>
<dbReference type="EMBL" id="NXLR01000003">
    <property type="protein sequence ID" value="RDU60523.1"/>
    <property type="molecule type" value="Genomic_DNA"/>
</dbReference>
<organism evidence="5 6">
    <name type="scientific">Helicobacter marmotae</name>
    <dbReference type="NCBI Taxonomy" id="152490"/>
    <lineage>
        <taxon>Bacteria</taxon>
        <taxon>Pseudomonadati</taxon>
        <taxon>Campylobacterota</taxon>
        <taxon>Epsilonproteobacteria</taxon>
        <taxon>Campylobacterales</taxon>
        <taxon>Helicobacteraceae</taxon>
        <taxon>Helicobacter</taxon>
    </lineage>
</organism>
<dbReference type="InterPro" id="IPR023214">
    <property type="entry name" value="HAD_sf"/>
</dbReference>
<protein>
    <recommendedName>
        <fullName evidence="4">phosphoglycolate phosphatase</fullName>
        <ecNumber evidence="4">3.1.3.18</ecNumber>
    </recommendedName>
</protein>
<reference evidence="5 6" key="1">
    <citation type="submission" date="2018-04" db="EMBL/GenBank/DDBJ databases">
        <title>Novel Campyloabacter and Helicobacter Species and Strains.</title>
        <authorList>
            <person name="Mannion A.J."/>
            <person name="Shen Z."/>
            <person name="Fox J.G."/>
        </authorList>
    </citation>
    <scope>NUCLEOTIDE SEQUENCE [LARGE SCALE GENOMIC DNA]</scope>
    <source>
        <strain evidence="5 6">MIT 98-6070</strain>
    </source>
</reference>
<dbReference type="InterPro" id="IPR006439">
    <property type="entry name" value="HAD-SF_hydro_IA"/>
</dbReference>
<dbReference type="Proteomes" id="UP000256599">
    <property type="component" value="Unassembled WGS sequence"/>
</dbReference>
<evidence type="ECO:0000256" key="4">
    <source>
        <dbReference type="ARBA" id="ARBA00013078"/>
    </source>
</evidence>
<dbReference type="InterPro" id="IPR050155">
    <property type="entry name" value="HAD-like_hydrolase_sf"/>
</dbReference>
<evidence type="ECO:0000256" key="1">
    <source>
        <dbReference type="ARBA" id="ARBA00000830"/>
    </source>
</evidence>
<dbReference type="PANTHER" id="PTHR43434">
    <property type="entry name" value="PHOSPHOGLYCOLATE PHOSPHATASE"/>
    <property type="match status" value="1"/>
</dbReference>
<dbReference type="GO" id="GO:0008967">
    <property type="term" value="F:phosphoglycolate phosphatase activity"/>
    <property type="evidence" value="ECO:0007669"/>
    <property type="project" value="UniProtKB-EC"/>
</dbReference>
<dbReference type="InterPro" id="IPR023198">
    <property type="entry name" value="PGP-like_dom2"/>
</dbReference>
<dbReference type="GO" id="GO:0006281">
    <property type="term" value="P:DNA repair"/>
    <property type="evidence" value="ECO:0007669"/>
    <property type="project" value="TreeGrafter"/>
</dbReference>
<dbReference type="EC" id="3.1.3.18" evidence="4"/>
<accession>A0A3D8I5U6</accession>
<proteinExistence type="inferred from homology"/>
<dbReference type="SFLD" id="SFLDS00003">
    <property type="entry name" value="Haloacid_Dehalogenase"/>
    <property type="match status" value="1"/>
</dbReference>
<comment type="catalytic activity">
    <reaction evidence="1">
        <text>2-phosphoglycolate + H2O = glycolate + phosphate</text>
        <dbReference type="Rhea" id="RHEA:14369"/>
        <dbReference type="ChEBI" id="CHEBI:15377"/>
        <dbReference type="ChEBI" id="CHEBI:29805"/>
        <dbReference type="ChEBI" id="CHEBI:43474"/>
        <dbReference type="ChEBI" id="CHEBI:58033"/>
        <dbReference type="EC" id="3.1.3.18"/>
    </reaction>
</comment>
<sequence>MGKKYIVLFDLDGTLIDSTQAIYASFCQAYRLMGRTPPLFDEIKRTIGYTLEDMFITQGIPPKEAPIYVGHYREAYHYLMEEGTHLLPYVKEALHRASAFAYLGVVTTKRGDFSKILLERLGVGGYFDCIVGIESTTYPKPHAEPILKALELLRASQKAIGKKHIYMIGDTMLDIEAAQNAGICSVGVLCGFGLHDVHVEIPLCDNILQAVDYIAQKHSI</sequence>
<comment type="similarity">
    <text evidence="3">Belongs to the HAD-like hydrolase superfamily. CbbY/CbbZ/Gph/YieH family.</text>
</comment>
<dbReference type="Gene3D" id="3.40.50.1000">
    <property type="entry name" value="HAD superfamily/HAD-like"/>
    <property type="match status" value="1"/>
</dbReference>
<dbReference type="PANTHER" id="PTHR43434:SF1">
    <property type="entry name" value="PHOSPHOGLYCOLATE PHOSPHATASE"/>
    <property type="match status" value="1"/>
</dbReference>
<dbReference type="Pfam" id="PF13419">
    <property type="entry name" value="HAD_2"/>
    <property type="match status" value="1"/>
</dbReference>
<dbReference type="SUPFAM" id="SSF56784">
    <property type="entry name" value="HAD-like"/>
    <property type="match status" value="1"/>
</dbReference>
<keyword evidence="6" id="KW-1185">Reference proteome</keyword>
<comment type="pathway">
    <text evidence="2">Organic acid metabolism; glycolate biosynthesis; glycolate from 2-phosphoglycolate: step 1/1.</text>
</comment>
<dbReference type="AlphaFoldDB" id="A0A3D8I5U6"/>
<comment type="caution">
    <text evidence="5">The sequence shown here is derived from an EMBL/GenBank/DDBJ whole genome shotgun (WGS) entry which is preliminary data.</text>
</comment>
<evidence type="ECO:0000256" key="2">
    <source>
        <dbReference type="ARBA" id="ARBA00004818"/>
    </source>
</evidence>
<evidence type="ECO:0000256" key="3">
    <source>
        <dbReference type="ARBA" id="ARBA00006171"/>
    </source>
</evidence>
<name>A0A3D8I5U6_9HELI</name>
<gene>
    <name evidence="5" type="ORF">CQA63_02955</name>
</gene>
<dbReference type="InterPro" id="IPR036412">
    <property type="entry name" value="HAD-like_sf"/>
</dbReference>
<dbReference type="InterPro" id="IPR041492">
    <property type="entry name" value="HAD_2"/>
</dbReference>
<evidence type="ECO:0000313" key="5">
    <source>
        <dbReference type="EMBL" id="RDU60523.1"/>
    </source>
</evidence>
<keyword evidence="5" id="KW-0378">Hydrolase</keyword>
<evidence type="ECO:0000313" key="6">
    <source>
        <dbReference type="Proteomes" id="UP000256599"/>
    </source>
</evidence>
<dbReference type="OrthoDB" id="9793014at2"/>
<dbReference type="NCBIfam" id="TIGR01549">
    <property type="entry name" value="HAD-SF-IA-v1"/>
    <property type="match status" value="1"/>
</dbReference>
<dbReference type="Gene3D" id="1.10.150.240">
    <property type="entry name" value="Putative phosphatase, domain 2"/>
    <property type="match status" value="1"/>
</dbReference>
<dbReference type="GO" id="GO:0005829">
    <property type="term" value="C:cytosol"/>
    <property type="evidence" value="ECO:0007669"/>
    <property type="project" value="TreeGrafter"/>
</dbReference>
<dbReference type="RefSeq" id="WP_104699323.1">
    <property type="nucleotide sequence ID" value="NZ_FZPP01000004.1"/>
</dbReference>